<keyword evidence="2" id="KW-0328">Glycosyltransferase</keyword>
<reference evidence="2 3" key="1">
    <citation type="submission" date="2023-07" db="EMBL/GenBank/DDBJ databases">
        <title>Protaetiibacter sp. nov WY-16 isolated from soil.</title>
        <authorList>
            <person name="Liu B."/>
            <person name="Wan Y."/>
        </authorList>
    </citation>
    <scope>NUCLEOTIDE SEQUENCE [LARGE SCALE GENOMIC DNA]</scope>
    <source>
        <strain evidence="2 3">WY-16</strain>
    </source>
</reference>
<accession>A0ABT9BJ23</accession>
<evidence type="ECO:0000313" key="3">
    <source>
        <dbReference type="Proteomes" id="UP001241072"/>
    </source>
</evidence>
<dbReference type="GO" id="GO:0016757">
    <property type="term" value="F:glycosyltransferase activity"/>
    <property type="evidence" value="ECO:0007669"/>
    <property type="project" value="UniProtKB-KW"/>
</dbReference>
<dbReference type="Pfam" id="PF00535">
    <property type="entry name" value="Glycos_transf_2"/>
    <property type="match status" value="1"/>
</dbReference>
<dbReference type="InterPro" id="IPR001173">
    <property type="entry name" value="Glyco_trans_2-like"/>
</dbReference>
<dbReference type="SUPFAM" id="SSF53448">
    <property type="entry name" value="Nucleotide-diphospho-sugar transferases"/>
    <property type="match status" value="1"/>
</dbReference>
<proteinExistence type="predicted"/>
<organism evidence="2 3">
    <name type="scientific">Antiquaquibacter soli</name>
    <dbReference type="NCBI Taxonomy" id="3064523"/>
    <lineage>
        <taxon>Bacteria</taxon>
        <taxon>Bacillati</taxon>
        <taxon>Actinomycetota</taxon>
        <taxon>Actinomycetes</taxon>
        <taxon>Micrococcales</taxon>
        <taxon>Microbacteriaceae</taxon>
        <taxon>Antiquaquibacter</taxon>
    </lineage>
</organism>
<keyword evidence="3" id="KW-1185">Reference proteome</keyword>
<dbReference type="RefSeq" id="WP_305001445.1">
    <property type="nucleotide sequence ID" value="NZ_JAUQUB010000001.1"/>
</dbReference>
<name>A0ABT9BJ23_9MICO</name>
<comment type="caution">
    <text evidence="2">The sequence shown here is derived from an EMBL/GenBank/DDBJ whole genome shotgun (WGS) entry which is preliminary data.</text>
</comment>
<keyword evidence="2" id="KW-0808">Transferase</keyword>
<dbReference type="EC" id="2.4.-.-" evidence="2"/>
<feature type="domain" description="Glycosyltransferase 2-like" evidence="1">
    <location>
        <begin position="7"/>
        <end position="80"/>
    </location>
</feature>
<dbReference type="PANTHER" id="PTHR43179:SF7">
    <property type="entry name" value="RHAMNOSYLTRANSFERASE WBBL"/>
    <property type="match status" value="1"/>
</dbReference>
<gene>
    <name evidence="2" type="ORF">Q5716_02165</name>
</gene>
<evidence type="ECO:0000313" key="2">
    <source>
        <dbReference type="EMBL" id="MDO7881024.1"/>
    </source>
</evidence>
<dbReference type="PANTHER" id="PTHR43179">
    <property type="entry name" value="RHAMNOSYLTRANSFERASE WBBL"/>
    <property type="match status" value="1"/>
</dbReference>
<sequence length="312" mass="33935">MTGRSMTVVVVTYRSADVIAECLAFVADLDDADDVDVVVIDNASPDETLTAIPRHPRIRVIEGDENTGFARAVNRAVATVAANRDLLLLNPDAVIHAAGVRELGRERSLRGGIVAPVIVHPGGRLRVASAGRAPTVWRMLTHYSGLSLLPGSVFEGHYLRSSRVRRERVVDWSTGACLLVSRETWDAVGGLSERWFMYAEDVKLGVDATRAGHPVTVLPRVVATHLLGHSAATDGPVDASWVLALYDYYCTDLARSRFGRWAWRSVVAAGLRSRAIVYSARGRLGGSTAWRAEGRRFRSFARALVAARPGRA</sequence>
<dbReference type="EMBL" id="JAUQUB010000001">
    <property type="protein sequence ID" value="MDO7881024.1"/>
    <property type="molecule type" value="Genomic_DNA"/>
</dbReference>
<dbReference type="Proteomes" id="UP001241072">
    <property type="component" value="Unassembled WGS sequence"/>
</dbReference>
<dbReference type="Gene3D" id="3.90.550.10">
    <property type="entry name" value="Spore Coat Polysaccharide Biosynthesis Protein SpsA, Chain A"/>
    <property type="match status" value="1"/>
</dbReference>
<evidence type="ECO:0000259" key="1">
    <source>
        <dbReference type="Pfam" id="PF00535"/>
    </source>
</evidence>
<protein>
    <submittedName>
        <fullName evidence="2">Glycosyltransferase family 2 protein</fullName>
        <ecNumber evidence="2">2.4.-.-</ecNumber>
    </submittedName>
</protein>
<dbReference type="InterPro" id="IPR029044">
    <property type="entry name" value="Nucleotide-diphossugar_trans"/>
</dbReference>